<evidence type="ECO:0000313" key="2">
    <source>
        <dbReference type="Proteomes" id="UP000887097"/>
    </source>
</evidence>
<dbReference type="Proteomes" id="UP000887097">
    <property type="component" value="Unassembled WGS sequence"/>
</dbReference>
<organism evidence="1 2">
    <name type="scientific">Xylanibacter ruminicola</name>
    <name type="common">Prevotella ruminicola</name>
    <dbReference type="NCBI Taxonomy" id="839"/>
    <lineage>
        <taxon>Bacteria</taxon>
        <taxon>Pseudomonadati</taxon>
        <taxon>Bacteroidota</taxon>
        <taxon>Bacteroidia</taxon>
        <taxon>Bacteroidales</taxon>
        <taxon>Prevotellaceae</taxon>
        <taxon>Xylanibacter</taxon>
    </lineage>
</organism>
<name>A0AA37HZF3_XYLRU</name>
<sequence length="348" mass="40746">MNKDIRTIMTFKELLNSVTFEEVAPCLLHLHPDAEGNLKWYKIHFDMLRQMTPKHHDDANSDVCNITMEKWREGKMILDAHPMEGDLWEHSLTKEIILAPDVEATNAELAACCIWHTSFYGFVDKQAQECLRFDEDDLDIKDRWDDSIYNKVKAMRYFSIIRRNGGHVPTLKELPQSKKKELIKQSKEYFWCISESMNNTKKKRMFRREFMGYYYERMAAISRFIVQAIPALGDERNNMSIEQLCGLFKSDLFSPETITSYADEHTNGAKYFCDLLEMEDINTRLDRMVVVLTTGEYHKELTEDEQRLCKLLIGNCKSSNILLATDPSLGRQVRIDYATFNLKYPLVK</sequence>
<accession>A0AA37HZF3</accession>
<dbReference type="InterPro" id="IPR046687">
    <property type="entry name" value="DUF6557"/>
</dbReference>
<dbReference type="AlphaFoldDB" id="A0AA37HZF3"/>
<proteinExistence type="predicted"/>
<gene>
    <name evidence="1" type="ORF">PRMUPPPA20_03960</name>
</gene>
<dbReference type="EMBL" id="BPTT01000001">
    <property type="protein sequence ID" value="GJG32287.1"/>
    <property type="molecule type" value="Genomic_DNA"/>
</dbReference>
<dbReference type="Pfam" id="PF20194">
    <property type="entry name" value="DUF6557"/>
    <property type="match status" value="1"/>
</dbReference>
<reference evidence="1" key="1">
    <citation type="submission" date="2021-08" db="EMBL/GenBank/DDBJ databases">
        <title>Prevotella lacticifex sp. nov., isolated from rumen of cow.</title>
        <authorList>
            <person name="Shinkai T."/>
            <person name="Ikeyama N."/>
            <person name="Kumagai M."/>
            <person name="Ohmori H."/>
            <person name="Sakamoto M."/>
            <person name="Ohkuma M."/>
            <person name="Mitsumori M."/>
        </authorList>
    </citation>
    <scope>NUCLEOTIDE SEQUENCE</scope>
    <source>
        <strain evidence="1">JCM 8259</strain>
    </source>
</reference>
<protein>
    <submittedName>
        <fullName evidence="1">Uncharacterized protein</fullName>
    </submittedName>
</protein>
<comment type="caution">
    <text evidence="1">The sequence shown here is derived from an EMBL/GenBank/DDBJ whole genome shotgun (WGS) entry which is preliminary data.</text>
</comment>
<evidence type="ECO:0000313" key="1">
    <source>
        <dbReference type="EMBL" id="GJG32287.1"/>
    </source>
</evidence>